<keyword evidence="3" id="KW-1185">Reference proteome</keyword>
<protein>
    <submittedName>
        <fullName evidence="2">Uncharacterized protein</fullName>
    </submittedName>
</protein>
<feature type="transmembrane region" description="Helical" evidence="1">
    <location>
        <begin position="90"/>
        <end position="112"/>
    </location>
</feature>
<proteinExistence type="predicted"/>
<organism evidence="2 3">
    <name type="scientific">Streptomyces brasiliensis</name>
    <dbReference type="NCBI Taxonomy" id="1954"/>
    <lineage>
        <taxon>Bacteria</taxon>
        <taxon>Bacillati</taxon>
        <taxon>Actinomycetota</taxon>
        <taxon>Actinomycetes</taxon>
        <taxon>Kitasatosporales</taxon>
        <taxon>Streptomycetaceae</taxon>
        <taxon>Streptomyces</taxon>
    </lineage>
</organism>
<dbReference type="RefSeq" id="WP_189309449.1">
    <property type="nucleotide sequence ID" value="NZ_BMQA01000001.1"/>
</dbReference>
<evidence type="ECO:0000313" key="3">
    <source>
        <dbReference type="Proteomes" id="UP000657574"/>
    </source>
</evidence>
<accession>A0A917K561</accession>
<reference evidence="2" key="1">
    <citation type="journal article" date="2014" name="Int. J. Syst. Evol. Microbiol.">
        <title>Complete genome sequence of Corynebacterium casei LMG S-19264T (=DSM 44701T), isolated from a smear-ripened cheese.</title>
        <authorList>
            <consortium name="US DOE Joint Genome Institute (JGI-PGF)"/>
            <person name="Walter F."/>
            <person name="Albersmeier A."/>
            <person name="Kalinowski J."/>
            <person name="Ruckert C."/>
        </authorList>
    </citation>
    <scope>NUCLEOTIDE SEQUENCE</scope>
    <source>
        <strain evidence="2">JCM 3086</strain>
    </source>
</reference>
<reference evidence="2" key="2">
    <citation type="submission" date="2020-09" db="EMBL/GenBank/DDBJ databases">
        <authorList>
            <person name="Sun Q."/>
            <person name="Ohkuma M."/>
        </authorList>
    </citation>
    <scope>NUCLEOTIDE SEQUENCE</scope>
    <source>
        <strain evidence="2">JCM 3086</strain>
    </source>
</reference>
<dbReference type="Proteomes" id="UP000657574">
    <property type="component" value="Unassembled WGS sequence"/>
</dbReference>
<keyword evidence="1" id="KW-1133">Transmembrane helix</keyword>
<gene>
    <name evidence="2" type="ORF">GCM10010121_007150</name>
</gene>
<sequence>MDASDEVARGLTDIEGFLYQEAHLEAARRRVADFTARSPGLTEQQKTDIERWYVAEQKHVARLVTEHIADSIRAAEEQHRIGFGRWLRGTLIAMVLITVAMGVCVTVVLGTLG</sequence>
<keyword evidence="1" id="KW-0812">Transmembrane</keyword>
<name>A0A917K561_9ACTN</name>
<dbReference type="AlphaFoldDB" id="A0A917K561"/>
<comment type="caution">
    <text evidence="2">The sequence shown here is derived from an EMBL/GenBank/DDBJ whole genome shotgun (WGS) entry which is preliminary data.</text>
</comment>
<evidence type="ECO:0000313" key="2">
    <source>
        <dbReference type="EMBL" id="GGI99465.1"/>
    </source>
</evidence>
<keyword evidence="1" id="KW-0472">Membrane</keyword>
<evidence type="ECO:0000256" key="1">
    <source>
        <dbReference type="SAM" id="Phobius"/>
    </source>
</evidence>
<dbReference type="EMBL" id="BMQA01000001">
    <property type="protein sequence ID" value="GGI99465.1"/>
    <property type="molecule type" value="Genomic_DNA"/>
</dbReference>